<dbReference type="Proteomes" id="UP000448292">
    <property type="component" value="Unassembled WGS sequence"/>
</dbReference>
<name>A0A7M3MJN2_9BACT</name>
<dbReference type="EMBL" id="QMIE01000001">
    <property type="protein sequence ID" value="TVM20004.1"/>
    <property type="molecule type" value="Genomic_DNA"/>
</dbReference>
<organism evidence="2 3">
    <name type="scientific">Oceanidesulfovibrio indonesiensis</name>
    <dbReference type="NCBI Taxonomy" id="54767"/>
    <lineage>
        <taxon>Bacteria</taxon>
        <taxon>Pseudomonadati</taxon>
        <taxon>Thermodesulfobacteriota</taxon>
        <taxon>Desulfovibrionia</taxon>
        <taxon>Desulfovibrionales</taxon>
        <taxon>Desulfovibrionaceae</taxon>
        <taxon>Oceanidesulfovibrio</taxon>
    </lineage>
</organism>
<protein>
    <recommendedName>
        <fullName evidence="4">SprA-related family protein</fullName>
    </recommendedName>
</protein>
<gene>
    <name evidence="2" type="ORF">DPQ33_01900</name>
</gene>
<keyword evidence="3" id="KW-1185">Reference proteome</keyword>
<proteinExistence type="predicted"/>
<accession>A0A7M3MJN2</accession>
<evidence type="ECO:0008006" key="4">
    <source>
        <dbReference type="Google" id="ProtNLM"/>
    </source>
</evidence>
<feature type="region of interest" description="Disordered" evidence="1">
    <location>
        <begin position="1"/>
        <end position="65"/>
    </location>
</feature>
<dbReference type="Pfam" id="PF12118">
    <property type="entry name" value="SprA-related"/>
    <property type="match status" value="1"/>
</dbReference>
<evidence type="ECO:0000313" key="2">
    <source>
        <dbReference type="EMBL" id="TVM20004.1"/>
    </source>
</evidence>
<comment type="caution">
    <text evidence="2">The sequence shown here is derived from an EMBL/GenBank/DDBJ whole genome shotgun (WGS) entry which is preliminary data.</text>
</comment>
<reference evidence="2 3" key="1">
    <citation type="submission" date="2018-06" db="EMBL/GenBank/DDBJ databases">
        <title>Complete genome of Desulfovibrio indonesiensis P37SLT.</title>
        <authorList>
            <person name="Crispim J.S."/>
            <person name="Vidigal P.M.P."/>
            <person name="Silva L.C.F."/>
            <person name="Laguardia C.N."/>
            <person name="Araujo L.C."/>
            <person name="Dias R.S."/>
            <person name="Sousa M.P."/>
            <person name="Paula S.O."/>
            <person name="Silva C."/>
        </authorList>
    </citation>
    <scope>NUCLEOTIDE SEQUENCE [LARGE SCALE GENOMIC DNA]</scope>
    <source>
        <strain evidence="2 3">P37SLT</strain>
    </source>
</reference>
<dbReference type="InterPro" id="IPR021973">
    <property type="entry name" value="SprA-related"/>
</dbReference>
<dbReference type="AlphaFoldDB" id="A0A7M3MJN2"/>
<feature type="region of interest" description="Disordered" evidence="1">
    <location>
        <begin position="203"/>
        <end position="225"/>
    </location>
</feature>
<evidence type="ECO:0000313" key="3">
    <source>
        <dbReference type="Proteomes" id="UP000448292"/>
    </source>
</evidence>
<feature type="compositionally biased region" description="Polar residues" evidence="1">
    <location>
        <begin position="1"/>
        <end position="25"/>
    </location>
</feature>
<dbReference type="OrthoDB" id="9812722at2"/>
<sequence>MDQVLSTILGQTPAPNTQAAGSEQQPAALRTTRTRQSIGDNAAGNAGHEQPSGAARPLPSSGSNTTAVSAVAVEAGLNPRDVRELSAAELAKLTELQQRDQEVRSHEQAHIAAGGGLVVGGARYTHTQGPDGQQYAVSGEVSIDTAKVQGDPQATVEKAQAIRRAALAPAQPSGQDQAVAARAQAMETEARMELVQQRRTNGLAAYGAAEPPADRNPASAVDTAV</sequence>
<dbReference type="RefSeq" id="WP_144301466.1">
    <property type="nucleotide sequence ID" value="NZ_QMIE01000001.1"/>
</dbReference>
<evidence type="ECO:0000256" key="1">
    <source>
        <dbReference type="SAM" id="MobiDB-lite"/>
    </source>
</evidence>